<sequence>MQANVYQYLTNRPELLHFVRMNPSWYRILTRYPERVVLLENSSKSFYGQTFSQKMGKLNEQLNLLSMLLSMSEYLNQDA</sequence>
<dbReference type="Pfam" id="PF14003">
    <property type="entry name" value="YlbE"/>
    <property type="match status" value="1"/>
</dbReference>
<dbReference type="InterPro" id="IPR025613">
    <property type="entry name" value="YlbE"/>
</dbReference>
<dbReference type="AlphaFoldDB" id="A0A1I0HS29"/>
<evidence type="ECO:0000313" key="2">
    <source>
        <dbReference type="Proteomes" id="UP000199095"/>
    </source>
</evidence>
<accession>A0A1I0HS29</accession>
<dbReference type="OrthoDB" id="1646085at2"/>
<reference evidence="2" key="1">
    <citation type="submission" date="2016-10" db="EMBL/GenBank/DDBJ databases">
        <authorList>
            <person name="Varghese N."/>
            <person name="Submissions S."/>
        </authorList>
    </citation>
    <scope>NUCLEOTIDE SEQUENCE [LARGE SCALE GENOMIC DNA]</scope>
    <source>
        <strain evidence="2">CGMCC 1.3566</strain>
    </source>
</reference>
<dbReference type="STRING" id="237682.SAMN05421676_109116"/>
<dbReference type="RefSeq" id="WP_093136506.1">
    <property type="nucleotide sequence ID" value="NZ_FOHJ01000009.1"/>
</dbReference>
<organism evidence="1 2">
    <name type="scientific">Salinibacillus kushneri</name>
    <dbReference type="NCBI Taxonomy" id="237682"/>
    <lineage>
        <taxon>Bacteria</taxon>
        <taxon>Bacillati</taxon>
        <taxon>Bacillota</taxon>
        <taxon>Bacilli</taxon>
        <taxon>Bacillales</taxon>
        <taxon>Bacillaceae</taxon>
        <taxon>Salinibacillus</taxon>
    </lineage>
</organism>
<gene>
    <name evidence="1" type="ORF">SAMN05421676_109116</name>
</gene>
<keyword evidence="2" id="KW-1185">Reference proteome</keyword>
<proteinExistence type="predicted"/>
<dbReference type="Proteomes" id="UP000199095">
    <property type="component" value="Unassembled WGS sequence"/>
</dbReference>
<evidence type="ECO:0000313" key="1">
    <source>
        <dbReference type="EMBL" id="SET85962.1"/>
    </source>
</evidence>
<dbReference type="EMBL" id="FOHJ01000009">
    <property type="protein sequence ID" value="SET85962.1"/>
    <property type="molecule type" value="Genomic_DNA"/>
</dbReference>
<name>A0A1I0HS29_9BACI</name>
<protein>
    <submittedName>
        <fullName evidence="1">YlbE-like protein</fullName>
    </submittedName>
</protein>